<dbReference type="Proteomes" id="UP000807769">
    <property type="component" value="Unassembled WGS sequence"/>
</dbReference>
<evidence type="ECO:0000256" key="5">
    <source>
        <dbReference type="SAM" id="MobiDB-lite"/>
    </source>
</evidence>
<evidence type="ECO:0000256" key="4">
    <source>
        <dbReference type="ARBA" id="ARBA00023136"/>
    </source>
</evidence>
<dbReference type="GO" id="GO:0046873">
    <property type="term" value="F:metal ion transmembrane transporter activity"/>
    <property type="evidence" value="ECO:0007669"/>
    <property type="project" value="InterPro"/>
</dbReference>
<sequence>MVNVDLTLPSLPNVNGNLELNQVILRTPSTSCGPGAVINTTFMFLQPHARRVTSLGTSTQTPPHPFINMSLAAHFDFPHLPVILVRLSTSSRYLVIACKISWNMCRCRYRHAAPSGPWPWVDFNTDLSSSELPFRKGEHEWRGYPQELFGNWSPIPVARSEMLTQCARTMKPCVIYGIDVTGDGQFKTREQGLHRVQVEVSEEKENEFWSELQKEESVVIPHLTKLMSDYDHNQVRENVRVRALFVDNLSESVLKMLGTKYNIEAFFFSSSTNWIPSRYREEVRHGLGDHITVILPFIRTTEKKKKSLSGMKCNDRKNTIDVMAPLNLHGEHVLLIDLLAVHMIREKNSSTIITYHPPLRDRTTAERLYQVMERAGGSVYWNKIFMASEDPTFFFLVILWYALYAWDETFEVLYNRIKDLEVILNGSDFIAMADLNHSLHSLQAHLLQYQALLHDFEKSVAFVMETPNPAMEKSENRATTKELMQRECKNLLSEVDRLHRRCSMFISRLKNAIDLAFATVNIEDSRQTHRLTRATLRDSAAMKLISYLTMVFLPASLTASVFGMNVREISPGTLETITRYVWVTLTLTLVTTWTVIALQPYSTIHKPGASMWRRAAWPAFFFPQKIIECSKSFWIKGKKTSPQEKNPSLGPSRRKGGNSSTLMFDDAIFEEDVIGG</sequence>
<comment type="caution">
    <text evidence="7">The sequence shown here is derived from an EMBL/GenBank/DDBJ whole genome shotgun (WGS) entry which is preliminary data.</text>
</comment>
<name>A0A9P7JBV6_9AGAM</name>
<dbReference type="EMBL" id="JABBWG010000024">
    <property type="protein sequence ID" value="KAG1813356.1"/>
    <property type="molecule type" value="Genomic_DNA"/>
</dbReference>
<dbReference type="AlphaFoldDB" id="A0A9P7JBV6"/>
<dbReference type="GeneID" id="64634509"/>
<keyword evidence="2 6" id="KW-0812">Transmembrane</keyword>
<accession>A0A9P7JBV6</accession>
<evidence type="ECO:0000256" key="6">
    <source>
        <dbReference type="SAM" id="Phobius"/>
    </source>
</evidence>
<dbReference type="InterPro" id="IPR002523">
    <property type="entry name" value="MgTranspt_CorA/ZnTranspt_ZntB"/>
</dbReference>
<keyword evidence="3 6" id="KW-1133">Transmembrane helix</keyword>
<dbReference type="RefSeq" id="XP_041191230.1">
    <property type="nucleotide sequence ID" value="XM_041340493.1"/>
</dbReference>
<evidence type="ECO:0000256" key="1">
    <source>
        <dbReference type="ARBA" id="ARBA00004141"/>
    </source>
</evidence>
<keyword evidence="4 6" id="KW-0472">Membrane</keyword>
<dbReference type="SUPFAM" id="SSF144083">
    <property type="entry name" value="Magnesium transport protein CorA, transmembrane region"/>
    <property type="match status" value="1"/>
</dbReference>
<dbReference type="Pfam" id="PF01544">
    <property type="entry name" value="CorA"/>
    <property type="match status" value="1"/>
</dbReference>
<evidence type="ECO:0000256" key="2">
    <source>
        <dbReference type="ARBA" id="ARBA00022692"/>
    </source>
</evidence>
<gene>
    <name evidence="7" type="ORF">BJ212DRAFT_1482810</name>
</gene>
<feature type="transmembrane region" description="Helical" evidence="6">
    <location>
        <begin position="544"/>
        <end position="562"/>
    </location>
</feature>
<feature type="transmembrane region" description="Helical" evidence="6">
    <location>
        <begin position="582"/>
        <end position="604"/>
    </location>
</feature>
<keyword evidence="8" id="KW-1185">Reference proteome</keyword>
<comment type="subcellular location">
    <subcellularLocation>
        <location evidence="1">Membrane</location>
        <topology evidence="1">Multi-pass membrane protein</topology>
    </subcellularLocation>
</comment>
<protein>
    <submittedName>
        <fullName evidence="7">Uncharacterized protein</fullName>
    </submittedName>
</protein>
<proteinExistence type="predicted"/>
<evidence type="ECO:0000313" key="7">
    <source>
        <dbReference type="EMBL" id="KAG1813356.1"/>
    </source>
</evidence>
<feature type="region of interest" description="Disordered" evidence="5">
    <location>
        <begin position="638"/>
        <end position="660"/>
    </location>
</feature>
<evidence type="ECO:0000256" key="3">
    <source>
        <dbReference type="ARBA" id="ARBA00022989"/>
    </source>
</evidence>
<reference evidence="7" key="1">
    <citation type="journal article" date="2020" name="New Phytol.">
        <title>Comparative genomics reveals dynamic genome evolution in host specialist ectomycorrhizal fungi.</title>
        <authorList>
            <person name="Lofgren L.A."/>
            <person name="Nguyen N.H."/>
            <person name="Vilgalys R."/>
            <person name="Ruytinx J."/>
            <person name="Liao H.L."/>
            <person name="Branco S."/>
            <person name="Kuo A."/>
            <person name="LaButti K."/>
            <person name="Lipzen A."/>
            <person name="Andreopoulos W."/>
            <person name="Pangilinan J."/>
            <person name="Riley R."/>
            <person name="Hundley H."/>
            <person name="Na H."/>
            <person name="Barry K."/>
            <person name="Grigoriev I.V."/>
            <person name="Stajich J.E."/>
            <person name="Kennedy P.G."/>
        </authorList>
    </citation>
    <scope>NUCLEOTIDE SEQUENCE</scope>
    <source>
        <strain evidence="7">MN1</strain>
    </source>
</reference>
<dbReference type="InterPro" id="IPR045863">
    <property type="entry name" value="CorA_TM1_TM2"/>
</dbReference>
<organism evidence="7 8">
    <name type="scientific">Suillus subaureus</name>
    <dbReference type="NCBI Taxonomy" id="48587"/>
    <lineage>
        <taxon>Eukaryota</taxon>
        <taxon>Fungi</taxon>
        <taxon>Dikarya</taxon>
        <taxon>Basidiomycota</taxon>
        <taxon>Agaricomycotina</taxon>
        <taxon>Agaricomycetes</taxon>
        <taxon>Agaricomycetidae</taxon>
        <taxon>Boletales</taxon>
        <taxon>Suillineae</taxon>
        <taxon>Suillaceae</taxon>
        <taxon>Suillus</taxon>
    </lineage>
</organism>
<evidence type="ECO:0000313" key="8">
    <source>
        <dbReference type="Proteomes" id="UP000807769"/>
    </source>
</evidence>
<dbReference type="Gene3D" id="1.20.58.340">
    <property type="entry name" value="Magnesium transport protein CorA, transmembrane region"/>
    <property type="match status" value="1"/>
</dbReference>
<dbReference type="GO" id="GO:0016020">
    <property type="term" value="C:membrane"/>
    <property type="evidence" value="ECO:0007669"/>
    <property type="project" value="UniProtKB-SubCell"/>
</dbReference>
<dbReference type="OrthoDB" id="3231000at2759"/>